<name>A0AAD7N9X9_9AGAR</name>
<proteinExistence type="predicted"/>
<reference evidence="1" key="1">
    <citation type="submission" date="2023-03" db="EMBL/GenBank/DDBJ databases">
        <title>Massive genome expansion in bonnet fungi (Mycena s.s.) driven by repeated elements and novel gene families across ecological guilds.</title>
        <authorList>
            <consortium name="Lawrence Berkeley National Laboratory"/>
            <person name="Harder C.B."/>
            <person name="Miyauchi S."/>
            <person name="Viragh M."/>
            <person name="Kuo A."/>
            <person name="Thoen E."/>
            <person name="Andreopoulos B."/>
            <person name="Lu D."/>
            <person name="Skrede I."/>
            <person name="Drula E."/>
            <person name="Henrissat B."/>
            <person name="Morin E."/>
            <person name="Kohler A."/>
            <person name="Barry K."/>
            <person name="LaButti K."/>
            <person name="Morin E."/>
            <person name="Salamov A."/>
            <person name="Lipzen A."/>
            <person name="Mereny Z."/>
            <person name="Hegedus B."/>
            <person name="Baldrian P."/>
            <person name="Stursova M."/>
            <person name="Weitz H."/>
            <person name="Taylor A."/>
            <person name="Grigoriev I.V."/>
            <person name="Nagy L.G."/>
            <person name="Martin F."/>
            <person name="Kauserud H."/>
        </authorList>
    </citation>
    <scope>NUCLEOTIDE SEQUENCE</scope>
    <source>
        <strain evidence="1">CBHHK182m</strain>
    </source>
</reference>
<keyword evidence="2" id="KW-1185">Reference proteome</keyword>
<evidence type="ECO:0000313" key="2">
    <source>
        <dbReference type="Proteomes" id="UP001215598"/>
    </source>
</evidence>
<gene>
    <name evidence="1" type="ORF">B0H16DRAFT_1691470</name>
</gene>
<comment type="caution">
    <text evidence="1">The sequence shown here is derived from an EMBL/GenBank/DDBJ whole genome shotgun (WGS) entry which is preliminary data.</text>
</comment>
<dbReference type="Proteomes" id="UP001215598">
    <property type="component" value="Unassembled WGS sequence"/>
</dbReference>
<evidence type="ECO:0000313" key="1">
    <source>
        <dbReference type="EMBL" id="KAJ7750848.1"/>
    </source>
</evidence>
<dbReference type="EMBL" id="JARKIB010000064">
    <property type="protein sequence ID" value="KAJ7750848.1"/>
    <property type="molecule type" value="Genomic_DNA"/>
</dbReference>
<protein>
    <submittedName>
        <fullName evidence="1">Uncharacterized protein</fullName>
    </submittedName>
</protein>
<dbReference type="AlphaFoldDB" id="A0AAD7N9X9"/>
<sequence>MSPLPSLLAERLVSAKQSLRRLRDAPRAKRALSLSVATRTPPAARVITGFPLWSHLSLIPSCLRIQETCAEYMLYAPLDAERGVFLRSPTANIFSAHAFDVPVKLDISSPTVHQTGVLNGVRLKGYSGSGITVTRVMEQQSWGVSTCQVNFTRGDTTPEQLQHQKLLACCVSSTRESLYMVSTVPSTVWGPGTVAGRAILALGEATLKGLDRIVDLEARAIQRRLATIRRNLPILTADMYNDLIELSLQGGQVPADCGGSRSNIWLQIESGHSGAFALSLSQLWLGDLQWVLCQIIYSRPQLTLAQSQRELELINGRFFRELTYAAGPRFLDNLGASLRRSVKVIQIAYADLRRSRYTQFRSVTYTYAELRAPLLISVKVDVADYADLPTPTCTFIDSAWNNWTQLESAGGPPAEDRLLNLKAVLLNPSSEDWPWNPDFWDAAHDLFDFIRHWIDTRRFRNCVGLQQTN</sequence>
<organism evidence="1 2">
    <name type="scientific">Mycena metata</name>
    <dbReference type="NCBI Taxonomy" id="1033252"/>
    <lineage>
        <taxon>Eukaryota</taxon>
        <taxon>Fungi</taxon>
        <taxon>Dikarya</taxon>
        <taxon>Basidiomycota</taxon>
        <taxon>Agaricomycotina</taxon>
        <taxon>Agaricomycetes</taxon>
        <taxon>Agaricomycetidae</taxon>
        <taxon>Agaricales</taxon>
        <taxon>Marasmiineae</taxon>
        <taxon>Mycenaceae</taxon>
        <taxon>Mycena</taxon>
    </lineage>
</organism>
<accession>A0AAD7N9X9</accession>